<reference evidence="3" key="2">
    <citation type="submission" date="2021-12" db="EMBL/GenBank/DDBJ databases">
        <title>Resequencing data analysis of finger millet.</title>
        <authorList>
            <person name="Hatakeyama M."/>
            <person name="Aluri S."/>
            <person name="Balachadran M.T."/>
            <person name="Sivarajan S.R."/>
            <person name="Poveda L."/>
            <person name="Shimizu-Inatsugi R."/>
            <person name="Schlapbach R."/>
            <person name="Sreeman S.M."/>
            <person name="Shimizu K.K."/>
        </authorList>
    </citation>
    <scope>NUCLEOTIDE SEQUENCE</scope>
</reference>
<gene>
    <name evidence="3" type="primary">gb14040</name>
    <name evidence="3" type="ORF">PR202_gb14040</name>
</gene>
<evidence type="ECO:0000313" key="4">
    <source>
        <dbReference type="Proteomes" id="UP001054889"/>
    </source>
</evidence>
<accession>A0AAV5EUF9</accession>
<dbReference type="Pfam" id="PF07534">
    <property type="entry name" value="TLD"/>
    <property type="match status" value="1"/>
</dbReference>
<dbReference type="SMART" id="SM00584">
    <property type="entry name" value="TLDc"/>
    <property type="match status" value="1"/>
</dbReference>
<feature type="compositionally biased region" description="Polar residues" evidence="1">
    <location>
        <begin position="1"/>
        <end position="12"/>
    </location>
</feature>
<evidence type="ECO:0000259" key="2">
    <source>
        <dbReference type="PROSITE" id="PS51886"/>
    </source>
</evidence>
<dbReference type="PANTHER" id="PTHR23354:SF104">
    <property type="entry name" value="TLD-DOMAIN CONTAINING NUCLEOLAR PROTEIN"/>
    <property type="match status" value="1"/>
</dbReference>
<evidence type="ECO:0000313" key="3">
    <source>
        <dbReference type="EMBL" id="GJN26134.1"/>
    </source>
</evidence>
<keyword evidence="4" id="KW-1185">Reference proteome</keyword>
<dbReference type="InterPro" id="IPR006571">
    <property type="entry name" value="TLDc_dom"/>
</dbReference>
<proteinExistence type="predicted"/>
<dbReference type="PROSITE" id="PS51886">
    <property type="entry name" value="TLDC"/>
    <property type="match status" value="1"/>
</dbReference>
<reference evidence="3" key="1">
    <citation type="journal article" date="2018" name="DNA Res.">
        <title>Multiple hybrid de novo genome assembly of finger millet, an orphan allotetraploid crop.</title>
        <authorList>
            <person name="Hatakeyama M."/>
            <person name="Aluri S."/>
            <person name="Balachadran M.T."/>
            <person name="Sivarajan S.R."/>
            <person name="Patrignani A."/>
            <person name="Gruter S."/>
            <person name="Poveda L."/>
            <person name="Shimizu-Inatsugi R."/>
            <person name="Baeten J."/>
            <person name="Francoijs K.J."/>
            <person name="Nataraja K.N."/>
            <person name="Reddy Y.A.N."/>
            <person name="Phadnis S."/>
            <person name="Ravikumar R.L."/>
            <person name="Schlapbach R."/>
            <person name="Sreeman S.M."/>
            <person name="Shimizu K.K."/>
        </authorList>
    </citation>
    <scope>NUCLEOTIDE SEQUENCE</scope>
</reference>
<dbReference type="AlphaFoldDB" id="A0AAV5EUF9"/>
<name>A0AAV5EUF9_ELECO</name>
<feature type="domain" description="TLDc" evidence="2">
    <location>
        <begin position="283"/>
        <end position="485"/>
    </location>
</feature>
<feature type="region of interest" description="Disordered" evidence="1">
    <location>
        <begin position="1"/>
        <end position="22"/>
    </location>
</feature>
<dbReference type="PANTHER" id="PTHR23354">
    <property type="entry name" value="NUCLEOLAR PROTEIN 7/ESTROGEN RECEPTOR COACTIVATOR-RELATED"/>
    <property type="match status" value="1"/>
</dbReference>
<comment type="caution">
    <text evidence="3">The sequence shown here is derived from an EMBL/GenBank/DDBJ whole genome shotgun (WGS) entry which is preliminary data.</text>
</comment>
<dbReference type="Proteomes" id="UP001054889">
    <property type="component" value="Unassembled WGS sequence"/>
</dbReference>
<evidence type="ECO:0000256" key="1">
    <source>
        <dbReference type="SAM" id="MobiDB-lite"/>
    </source>
</evidence>
<sequence>MGASSSTSNTSPEAHEQREQESLASVALALPLLHAAHTRSAASSTALPDALSPPRAAFRLSGSSPPPPHLDALLARLGPAIASLFFRRGEGAADAGWVGFLKGFNRCCARVPASQSLALLLRVYAAACADAGVPCGVQFQPDDGDGDEGKVVGELAPEEIAVFLWMCWVMAWSSAARSAAGDGGEKSEPVVVVLPKVSHLVLSALVSAGVVADDAGVWDWEISGGGNGVKVQDFTSWVLSMAVGLGNCLSRYVQQRIGLLAADPVEESYVSTADTAFDTSDAYLLTRGTAWAISLSLRNKLSEKFLSASVIGMDTADLLYRSSVHGKGLSRFWSCVEGYKGPMLILLSAISGSGADNIDAGRKWGIGVLTEEGFDNKDTFYGSSGYLCATNPIFRMIQPSGKEKNFMYCHMHPQIRVYEANPKPVGLAFGGTTGNERIFLDEDFSKVIIRHHAVDKTYQHGSLIPSQGYLPVEASVLDIEVWGLGGETIKRQQDVYKKRENIFSEQRRKVDLKTFGNWEDSPEKMMMDMISDPNAVRREER</sequence>
<protein>
    <recommendedName>
        <fullName evidence="2">TLDc domain-containing protein</fullName>
    </recommendedName>
</protein>
<dbReference type="EMBL" id="BQKI01000079">
    <property type="protein sequence ID" value="GJN26134.1"/>
    <property type="molecule type" value="Genomic_DNA"/>
</dbReference>
<organism evidence="3 4">
    <name type="scientific">Eleusine coracana subsp. coracana</name>
    <dbReference type="NCBI Taxonomy" id="191504"/>
    <lineage>
        <taxon>Eukaryota</taxon>
        <taxon>Viridiplantae</taxon>
        <taxon>Streptophyta</taxon>
        <taxon>Embryophyta</taxon>
        <taxon>Tracheophyta</taxon>
        <taxon>Spermatophyta</taxon>
        <taxon>Magnoliopsida</taxon>
        <taxon>Liliopsida</taxon>
        <taxon>Poales</taxon>
        <taxon>Poaceae</taxon>
        <taxon>PACMAD clade</taxon>
        <taxon>Chloridoideae</taxon>
        <taxon>Cynodonteae</taxon>
        <taxon>Eleusininae</taxon>
        <taxon>Eleusine</taxon>
    </lineage>
</organism>